<name>A0A5A7Q8M7_STRAF</name>
<reference evidence="3" key="1">
    <citation type="journal article" date="2019" name="Curr. Biol.">
        <title>Genome Sequence of Striga asiatica Provides Insight into the Evolution of Plant Parasitism.</title>
        <authorList>
            <person name="Yoshida S."/>
            <person name="Kim S."/>
            <person name="Wafula E.K."/>
            <person name="Tanskanen J."/>
            <person name="Kim Y.M."/>
            <person name="Honaas L."/>
            <person name="Yang Z."/>
            <person name="Spallek T."/>
            <person name="Conn C.E."/>
            <person name="Ichihashi Y."/>
            <person name="Cheong K."/>
            <person name="Cui S."/>
            <person name="Der J.P."/>
            <person name="Gundlach H."/>
            <person name="Jiao Y."/>
            <person name="Hori C."/>
            <person name="Ishida J.K."/>
            <person name="Kasahara H."/>
            <person name="Kiba T."/>
            <person name="Kim M.S."/>
            <person name="Koo N."/>
            <person name="Laohavisit A."/>
            <person name="Lee Y.H."/>
            <person name="Lumba S."/>
            <person name="McCourt P."/>
            <person name="Mortimer J.C."/>
            <person name="Mutuku J.M."/>
            <person name="Nomura T."/>
            <person name="Sasaki-Sekimoto Y."/>
            <person name="Seto Y."/>
            <person name="Wang Y."/>
            <person name="Wakatake T."/>
            <person name="Sakakibara H."/>
            <person name="Demura T."/>
            <person name="Yamaguchi S."/>
            <person name="Yoneyama K."/>
            <person name="Manabe R.I."/>
            <person name="Nelson D.C."/>
            <person name="Schulman A.H."/>
            <person name="Timko M.P."/>
            <person name="dePamphilis C.W."/>
            <person name="Choi D."/>
            <person name="Shirasu K."/>
        </authorList>
    </citation>
    <scope>NUCLEOTIDE SEQUENCE [LARGE SCALE GENOMIC DNA]</scope>
    <source>
        <strain evidence="3">cv. UVA1</strain>
    </source>
</reference>
<dbReference type="Proteomes" id="UP000325081">
    <property type="component" value="Unassembled WGS sequence"/>
</dbReference>
<comment type="caution">
    <text evidence="2">The sequence shown here is derived from an EMBL/GenBank/DDBJ whole genome shotgun (WGS) entry which is preliminary data.</text>
</comment>
<accession>A0A5A7Q8M7</accession>
<dbReference type="AlphaFoldDB" id="A0A5A7Q8M7"/>
<keyword evidence="2" id="KW-0223">Dioxygenase</keyword>
<feature type="region of interest" description="Disordered" evidence="1">
    <location>
        <begin position="102"/>
        <end position="122"/>
    </location>
</feature>
<organism evidence="2 3">
    <name type="scientific">Striga asiatica</name>
    <name type="common">Asiatic witchweed</name>
    <name type="synonym">Buchnera asiatica</name>
    <dbReference type="NCBI Taxonomy" id="4170"/>
    <lineage>
        <taxon>Eukaryota</taxon>
        <taxon>Viridiplantae</taxon>
        <taxon>Streptophyta</taxon>
        <taxon>Embryophyta</taxon>
        <taxon>Tracheophyta</taxon>
        <taxon>Spermatophyta</taxon>
        <taxon>Magnoliopsida</taxon>
        <taxon>eudicotyledons</taxon>
        <taxon>Gunneridae</taxon>
        <taxon>Pentapetalae</taxon>
        <taxon>asterids</taxon>
        <taxon>lamiids</taxon>
        <taxon>Lamiales</taxon>
        <taxon>Orobanchaceae</taxon>
        <taxon>Buchnereae</taxon>
        <taxon>Striga</taxon>
    </lineage>
</organism>
<protein>
    <submittedName>
        <fullName evidence="2">Glyoxalase/bleomycin resistanceprotein/dioxygenase</fullName>
    </submittedName>
</protein>
<evidence type="ECO:0000313" key="2">
    <source>
        <dbReference type="EMBL" id="GER41609.1"/>
    </source>
</evidence>
<dbReference type="GO" id="GO:0051213">
    <property type="term" value="F:dioxygenase activity"/>
    <property type="evidence" value="ECO:0007669"/>
    <property type="project" value="UniProtKB-KW"/>
</dbReference>
<gene>
    <name evidence="2" type="ORF">STAS_18336</name>
</gene>
<keyword evidence="3" id="KW-1185">Reference proteome</keyword>
<evidence type="ECO:0000313" key="3">
    <source>
        <dbReference type="Proteomes" id="UP000325081"/>
    </source>
</evidence>
<dbReference type="EMBL" id="BKCP01006172">
    <property type="protein sequence ID" value="GER41609.1"/>
    <property type="molecule type" value="Genomic_DNA"/>
</dbReference>
<proteinExistence type="predicted"/>
<sequence length="122" mass="13563">MLTTAKVHWWLQRVWCSPTTTARPLQSAAACGRGYGARRRTRSFGQFFRDGHRRQSELVSDRVMFSELEVVSPPPICSILDNNDDTPFHVASVFTRMKSADFRSGRPAMSGKSSRRDGGGGG</sequence>
<keyword evidence="2" id="KW-0560">Oxidoreductase</keyword>
<evidence type="ECO:0000256" key="1">
    <source>
        <dbReference type="SAM" id="MobiDB-lite"/>
    </source>
</evidence>